<proteinExistence type="predicted"/>
<evidence type="ECO:0000313" key="2">
    <source>
        <dbReference type="Proteomes" id="UP001220022"/>
    </source>
</evidence>
<sequence length="88" mass="9517">MPVAFLADEQAEAYGKFAEEPTGPVSVLARQAAEVRSIAEQRTSATVANAARRADPSLPGDLIALLDVPEGKRLSELERMRRPPTRTT</sequence>
<organism evidence="1 2">
    <name type="scientific">Streptantibioticus ferralitis</name>
    <dbReference type="NCBI Taxonomy" id="236510"/>
    <lineage>
        <taxon>Bacteria</taxon>
        <taxon>Bacillati</taxon>
        <taxon>Actinomycetota</taxon>
        <taxon>Actinomycetes</taxon>
        <taxon>Kitasatosporales</taxon>
        <taxon>Streptomycetaceae</taxon>
        <taxon>Streptantibioticus</taxon>
    </lineage>
</organism>
<protein>
    <submittedName>
        <fullName evidence="1">Uncharacterized protein</fullName>
    </submittedName>
</protein>
<reference evidence="1 2" key="1">
    <citation type="submission" date="2023-03" db="EMBL/GenBank/DDBJ databases">
        <title>Draft genome sequence of type strain Streptomyces ferralitis JCM 14344.</title>
        <authorList>
            <person name="Klaysubun C."/>
            <person name="Duangmal K."/>
        </authorList>
    </citation>
    <scope>NUCLEOTIDE SEQUENCE [LARGE SCALE GENOMIC DNA]</scope>
    <source>
        <strain evidence="1 2">JCM 14344</strain>
    </source>
</reference>
<dbReference type="Proteomes" id="UP001220022">
    <property type="component" value="Unassembled WGS sequence"/>
</dbReference>
<dbReference type="EMBL" id="JARHTQ010000002">
    <property type="protein sequence ID" value="MDF2255132.1"/>
    <property type="molecule type" value="Genomic_DNA"/>
</dbReference>
<comment type="caution">
    <text evidence="1">The sequence shown here is derived from an EMBL/GenBank/DDBJ whole genome shotgun (WGS) entry which is preliminary data.</text>
</comment>
<gene>
    <name evidence="1" type="ORF">P2L57_05130</name>
</gene>
<name>A0ABT5YU39_9ACTN</name>
<evidence type="ECO:0000313" key="1">
    <source>
        <dbReference type="EMBL" id="MDF2255132.1"/>
    </source>
</evidence>
<accession>A0ABT5YU39</accession>
<keyword evidence="2" id="KW-1185">Reference proteome</keyword>